<name>A0A5B8NTF6_9CHRO</name>
<dbReference type="Proteomes" id="UP000318453">
    <property type="component" value="Chromosome"/>
</dbReference>
<dbReference type="InterPro" id="IPR004629">
    <property type="entry name" value="WecG_TagA_CpsF"/>
</dbReference>
<organism evidence="3 4">
    <name type="scientific">Euhalothece natronophila Z-M001</name>
    <dbReference type="NCBI Taxonomy" id="522448"/>
    <lineage>
        <taxon>Bacteria</taxon>
        <taxon>Bacillati</taxon>
        <taxon>Cyanobacteriota</taxon>
        <taxon>Cyanophyceae</taxon>
        <taxon>Oscillatoriophycideae</taxon>
        <taxon>Chroococcales</taxon>
        <taxon>Halothecacae</taxon>
        <taxon>Halothece cluster</taxon>
        <taxon>Euhalothece</taxon>
    </lineage>
</organism>
<keyword evidence="1" id="KW-0328">Glycosyltransferase</keyword>
<dbReference type="RefSeq" id="WP_146297154.1">
    <property type="nucleotide sequence ID" value="NZ_CP042326.1"/>
</dbReference>
<proteinExistence type="predicted"/>
<evidence type="ECO:0000256" key="2">
    <source>
        <dbReference type="ARBA" id="ARBA00022679"/>
    </source>
</evidence>
<accession>A0A5B8NTF6</accession>
<dbReference type="GO" id="GO:0016758">
    <property type="term" value="F:hexosyltransferase activity"/>
    <property type="evidence" value="ECO:0007669"/>
    <property type="project" value="TreeGrafter"/>
</dbReference>
<reference evidence="3" key="1">
    <citation type="submission" date="2019-08" db="EMBL/GenBank/DDBJ databases">
        <title>Carotenoids and Carotenoid Binding Proteins in the Halophilic Cyanobacterium Euhalothece sp. ZM00.</title>
        <authorList>
            <person name="Cho S.M."/>
            <person name="Song J.Y."/>
            <person name="Park Y.-I."/>
        </authorList>
    </citation>
    <scope>NUCLEOTIDE SEQUENCE [LARGE SCALE GENOMIC DNA]</scope>
    <source>
        <strain evidence="3">Z-M001</strain>
    </source>
</reference>
<evidence type="ECO:0000313" key="3">
    <source>
        <dbReference type="EMBL" id="QDZ41320.1"/>
    </source>
</evidence>
<protein>
    <submittedName>
        <fullName evidence="3">WecB/TagA/CpsF family glycosyltransferase</fullName>
    </submittedName>
</protein>
<dbReference type="PANTHER" id="PTHR34136:SF1">
    <property type="entry name" value="UDP-N-ACETYL-D-MANNOSAMINURONIC ACID TRANSFERASE"/>
    <property type="match status" value="1"/>
</dbReference>
<dbReference type="NCBIfam" id="TIGR00696">
    <property type="entry name" value="wecG_tagA_cpsF"/>
    <property type="match status" value="1"/>
</dbReference>
<dbReference type="CDD" id="cd06533">
    <property type="entry name" value="Glyco_transf_WecG_TagA"/>
    <property type="match status" value="1"/>
</dbReference>
<keyword evidence="2 3" id="KW-0808">Transferase</keyword>
<sequence>MENGLRRIIRSNIHATSAQSACEEIVQWGLEQKSCYVLPGNVSVVMTAFWRKRYQQIINNATLVIPDSQFLVWALRLLGVKQQQKVIISDLMLACCDRAQANQIPIYFYGATPLILAKLEHLLKQLYPHLMIVGSHAPSANTTQELEAELNAIQQSAASLIFVSLPSPQQEEWMAKQVNRLPATMVGVGSTLAALTGDLSPPPKWMSQLKLQRFYYLLTNSHPFGGAYLINHLTFVLFFSLQFLQHRFLLLLGLKKKRSISNQ</sequence>
<keyword evidence="4" id="KW-1185">Reference proteome</keyword>
<dbReference type="Pfam" id="PF03808">
    <property type="entry name" value="Glyco_tran_WecG"/>
    <property type="match status" value="1"/>
</dbReference>
<dbReference type="KEGG" id="enn:FRE64_16060"/>
<evidence type="ECO:0000313" key="4">
    <source>
        <dbReference type="Proteomes" id="UP000318453"/>
    </source>
</evidence>
<dbReference type="EMBL" id="CP042326">
    <property type="protein sequence ID" value="QDZ41320.1"/>
    <property type="molecule type" value="Genomic_DNA"/>
</dbReference>
<evidence type="ECO:0000256" key="1">
    <source>
        <dbReference type="ARBA" id="ARBA00022676"/>
    </source>
</evidence>
<dbReference type="OrthoDB" id="9771846at2"/>
<gene>
    <name evidence="3" type="ORF">FRE64_16060</name>
</gene>
<dbReference type="PANTHER" id="PTHR34136">
    <property type="match status" value="1"/>
</dbReference>
<dbReference type="AlphaFoldDB" id="A0A5B8NTF6"/>